<keyword evidence="1" id="KW-0614">Plasmid</keyword>
<evidence type="ECO:0000313" key="1">
    <source>
        <dbReference type="EMBL" id="ART61263.1"/>
    </source>
</evidence>
<proteinExistence type="predicted"/>
<dbReference type="EMBL" id="CP021367">
    <property type="protein sequence ID" value="ART61263.1"/>
    <property type="molecule type" value="Genomic_DNA"/>
</dbReference>
<keyword evidence="2" id="KW-1185">Reference proteome</keyword>
<accession>A0A240UJL2</accession>
<protein>
    <submittedName>
        <fullName evidence="1">Uncharacterized protein</fullName>
    </submittedName>
</protein>
<name>A0A240UJL2_9BURK</name>
<organism evidence="1 2">
    <name type="scientific">Acidovorax carolinensis</name>
    <dbReference type="NCBI Taxonomy" id="553814"/>
    <lineage>
        <taxon>Bacteria</taxon>
        <taxon>Pseudomonadati</taxon>
        <taxon>Pseudomonadota</taxon>
        <taxon>Betaproteobacteria</taxon>
        <taxon>Burkholderiales</taxon>
        <taxon>Comamonadaceae</taxon>
        <taxon>Acidovorax</taxon>
    </lineage>
</organism>
<dbReference type="KEGG" id="acip:CBP36_20055"/>
<dbReference type="Proteomes" id="UP000194440">
    <property type="component" value="Plasmid pACP4.1"/>
</dbReference>
<sequence length="280" mass="29531">MKRQSLLLAAAINSGVDPELLESACEAMSFEVLKCAGFDVTSDAQIRSVLPMVMEASAMVLADAANTGSQGSGQAEAIRRSAALGASMLGEIIRSRTVARLVEPDWPADIDSTTAIRISAATAMASVAVEITKFDFMHTQAECIKASSGFVVSAALEAVRRLAPKSASDAARLMLTQNLIQTGTRIYAACWSATAKGMADELDRLSDVACEARLQAMAETPLRDLLAPVNTSFSSVFDAVTNVAVETISATAITEPTTECVSTSKTSTWRDRAKRREGGA</sequence>
<dbReference type="KEGG" id="acis:CBP35_20035"/>
<geneLocation type="plasmid" evidence="1 2">
    <name>pACP4.1</name>
</geneLocation>
<gene>
    <name evidence="1" type="ORF">CBP36_20055</name>
</gene>
<dbReference type="AlphaFoldDB" id="A0A240UJL2"/>
<evidence type="ECO:0000313" key="2">
    <source>
        <dbReference type="Proteomes" id="UP000194440"/>
    </source>
</evidence>
<reference evidence="1" key="1">
    <citation type="submission" date="2017-05" db="EMBL/GenBank/DDBJ databases">
        <title>Polyphasic characterization of four soil-derived phenanthrene-degrading Acidovorax strains and proposal of Acidovorax phenanthrenivorans sp. nov.</title>
        <authorList>
            <person name="Singleton D."/>
            <person name="Lee J."/>
            <person name="Dickey A.N."/>
            <person name="Stroud A."/>
            <person name="Scholl E.H."/>
            <person name="Wright F.A."/>
            <person name="Aitken M.D."/>
        </authorList>
    </citation>
    <scope>NUCLEOTIDE SEQUENCE</scope>
    <source>
        <strain evidence="1">P4</strain>
        <plasmid evidence="1">pACP4.1</plasmid>
    </source>
</reference>